<feature type="transmembrane region" description="Helical" evidence="7">
    <location>
        <begin position="327"/>
        <end position="348"/>
    </location>
</feature>
<dbReference type="Gene3D" id="1.20.1250.20">
    <property type="entry name" value="MFS general substrate transporter like domains"/>
    <property type="match status" value="1"/>
</dbReference>
<evidence type="ECO:0000313" key="10">
    <source>
        <dbReference type="Proteomes" id="UP000185678"/>
    </source>
</evidence>
<feature type="transmembrane region" description="Helical" evidence="7">
    <location>
        <begin position="70"/>
        <end position="89"/>
    </location>
</feature>
<dbReference type="Proteomes" id="UP000185678">
    <property type="component" value="Unassembled WGS sequence"/>
</dbReference>
<dbReference type="InterPro" id="IPR011701">
    <property type="entry name" value="MFS"/>
</dbReference>
<dbReference type="Gene3D" id="1.20.1720.10">
    <property type="entry name" value="Multidrug resistance protein D"/>
    <property type="match status" value="1"/>
</dbReference>
<proteinExistence type="predicted"/>
<evidence type="ECO:0000256" key="2">
    <source>
        <dbReference type="ARBA" id="ARBA00022448"/>
    </source>
</evidence>
<dbReference type="PANTHER" id="PTHR23501:SF51">
    <property type="entry name" value="MULTIDRUG RESISTANCE PROTEIN B"/>
    <property type="match status" value="1"/>
</dbReference>
<evidence type="ECO:0000256" key="5">
    <source>
        <dbReference type="ARBA" id="ARBA00022989"/>
    </source>
</evidence>
<evidence type="ECO:0000256" key="3">
    <source>
        <dbReference type="ARBA" id="ARBA00022475"/>
    </source>
</evidence>
<feature type="transmembrane region" description="Helical" evidence="7">
    <location>
        <begin position="162"/>
        <end position="181"/>
    </location>
</feature>
<dbReference type="GO" id="GO:0005886">
    <property type="term" value="C:plasma membrane"/>
    <property type="evidence" value="ECO:0007669"/>
    <property type="project" value="UniProtKB-SubCell"/>
</dbReference>
<evidence type="ECO:0000313" key="9">
    <source>
        <dbReference type="EMBL" id="SIS83707.1"/>
    </source>
</evidence>
<gene>
    <name evidence="9" type="ORF">SAMN05421779_10426</name>
</gene>
<organism evidence="9 10">
    <name type="scientific">Insolitispirillum peregrinum</name>
    <dbReference type="NCBI Taxonomy" id="80876"/>
    <lineage>
        <taxon>Bacteria</taxon>
        <taxon>Pseudomonadati</taxon>
        <taxon>Pseudomonadota</taxon>
        <taxon>Alphaproteobacteria</taxon>
        <taxon>Rhodospirillales</taxon>
        <taxon>Novispirillaceae</taxon>
        <taxon>Insolitispirillum</taxon>
    </lineage>
</organism>
<dbReference type="RefSeq" id="WP_322099122.1">
    <property type="nucleotide sequence ID" value="NZ_FTOA01000004.1"/>
</dbReference>
<feature type="transmembrane region" description="Helical" evidence="7">
    <location>
        <begin position="429"/>
        <end position="448"/>
    </location>
</feature>
<feature type="transmembrane region" description="Helical" evidence="7">
    <location>
        <begin position="289"/>
        <end position="307"/>
    </location>
</feature>
<feature type="transmembrane region" description="Helical" evidence="7">
    <location>
        <begin position="392"/>
        <end position="409"/>
    </location>
</feature>
<protein>
    <submittedName>
        <fullName evidence="9">MFS transporter, DHA2 family, multidrug resistance protein</fullName>
    </submittedName>
</protein>
<feature type="transmembrane region" description="Helical" evidence="7">
    <location>
        <begin position="534"/>
        <end position="556"/>
    </location>
</feature>
<keyword evidence="5 7" id="KW-1133">Transmembrane helix</keyword>
<dbReference type="InterPro" id="IPR036259">
    <property type="entry name" value="MFS_trans_sf"/>
</dbReference>
<keyword evidence="10" id="KW-1185">Reference proteome</keyword>
<evidence type="ECO:0000256" key="6">
    <source>
        <dbReference type="ARBA" id="ARBA00023136"/>
    </source>
</evidence>
<feature type="transmembrane region" description="Helical" evidence="7">
    <location>
        <begin position="136"/>
        <end position="156"/>
    </location>
</feature>
<feature type="transmembrane region" description="Helical" evidence="7">
    <location>
        <begin position="193"/>
        <end position="217"/>
    </location>
</feature>
<feature type="transmembrane region" description="Helical" evidence="7">
    <location>
        <begin position="223"/>
        <end position="246"/>
    </location>
</feature>
<accession>A0A1N7MCC3</accession>
<dbReference type="InterPro" id="IPR004638">
    <property type="entry name" value="EmrB-like"/>
</dbReference>
<feature type="transmembrane region" description="Helical" evidence="7">
    <location>
        <begin position="360"/>
        <end position="380"/>
    </location>
</feature>
<dbReference type="SUPFAM" id="SSF103473">
    <property type="entry name" value="MFS general substrate transporter"/>
    <property type="match status" value="1"/>
</dbReference>
<dbReference type="AlphaFoldDB" id="A0A1N7MCC3"/>
<dbReference type="EMBL" id="FTOA01000004">
    <property type="protein sequence ID" value="SIS83707.1"/>
    <property type="molecule type" value="Genomic_DNA"/>
</dbReference>
<feature type="domain" description="Major facilitator superfamily (MFS) profile" evidence="8">
    <location>
        <begin position="71"/>
        <end position="565"/>
    </location>
</feature>
<keyword evidence="4 7" id="KW-0812">Transmembrane</keyword>
<feature type="transmembrane region" description="Helical" evidence="7">
    <location>
        <begin position="109"/>
        <end position="129"/>
    </location>
</feature>
<dbReference type="PROSITE" id="PS50850">
    <property type="entry name" value="MFS"/>
    <property type="match status" value="1"/>
</dbReference>
<dbReference type="CDD" id="cd17503">
    <property type="entry name" value="MFS_LmrB_MDR_like"/>
    <property type="match status" value="1"/>
</dbReference>
<comment type="subcellular location">
    <subcellularLocation>
        <location evidence="1">Cell membrane</location>
        <topology evidence="1">Multi-pass membrane protein</topology>
    </subcellularLocation>
</comment>
<keyword evidence="2" id="KW-0813">Transport</keyword>
<evidence type="ECO:0000259" key="8">
    <source>
        <dbReference type="PROSITE" id="PS50850"/>
    </source>
</evidence>
<dbReference type="InterPro" id="IPR020846">
    <property type="entry name" value="MFS_dom"/>
</dbReference>
<dbReference type="NCBIfam" id="TIGR00711">
    <property type="entry name" value="efflux_EmrB"/>
    <property type="match status" value="1"/>
</dbReference>
<dbReference type="Pfam" id="PF07690">
    <property type="entry name" value="MFS_1"/>
    <property type="match status" value="1"/>
</dbReference>
<sequence length="573" mass="61711">MTSRREDGESSPAEPLPAMAEYAPDEIVVPAHESEVADELPDDGEQPVSFFNPGRPALSEGRSYDMLDKIGFLAMIIGMFMAILDIQIVSSSLGELQAGLSASHDEISWVQTSYLIAEVIMIPISGWLSHLLSTRILFFISATTFTIASAACAFAWNLESMIVFRALQGFLGGAMIPTVFATSYSMFPRSKQAGVTVVIGLVATMAPTLGPTLGGYLTASLSWHWLFLINVLPGALVAATVFLAVNVDRPNFALLKGFDLKGVILVALFLGSMEYVLEEGPRDDWFDDRTISALFALCSVSGVLFLWHELTTAAPIINLRAFGNRNFTLGCVYSFIIGIGLYGSVYVIPQFLGQVKGYNSLQIGELIMVTGVFQFCSAPLAGALSKKMDLRLMLAVGLVCFALGLYLNSSLTADWGWWDFFLPQAIRGISLMFLFIPVNALALGTLPPEMLKGGSGLYNLMRNLGGAIGLAVINTQLSDELNRHLLYLKESVTLARLGVLNEIQGLTAALTPAMGPLAEKAALSKLGAMVYQQATVLAFSDVLVMMASVFLFGFLFMPLMRKVNPGGGGGDAH</sequence>
<keyword evidence="6 7" id="KW-0472">Membrane</keyword>
<dbReference type="STRING" id="80876.SAMN05421779_10426"/>
<dbReference type="PANTHER" id="PTHR23501">
    <property type="entry name" value="MAJOR FACILITATOR SUPERFAMILY"/>
    <property type="match status" value="1"/>
</dbReference>
<keyword evidence="3" id="KW-1003">Cell membrane</keyword>
<feature type="transmembrane region" description="Helical" evidence="7">
    <location>
        <begin position="258"/>
        <end position="277"/>
    </location>
</feature>
<reference evidence="9 10" key="1">
    <citation type="submission" date="2017-01" db="EMBL/GenBank/DDBJ databases">
        <authorList>
            <person name="Mah S.A."/>
            <person name="Swanson W.J."/>
            <person name="Moy G.W."/>
            <person name="Vacquier V.D."/>
        </authorList>
    </citation>
    <scope>NUCLEOTIDE SEQUENCE [LARGE SCALE GENOMIC DNA]</scope>
    <source>
        <strain evidence="9 10">DSM 11589</strain>
    </source>
</reference>
<name>A0A1N7MCC3_9PROT</name>
<dbReference type="GO" id="GO:0022857">
    <property type="term" value="F:transmembrane transporter activity"/>
    <property type="evidence" value="ECO:0007669"/>
    <property type="project" value="InterPro"/>
</dbReference>
<evidence type="ECO:0000256" key="1">
    <source>
        <dbReference type="ARBA" id="ARBA00004651"/>
    </source>
</evidence>
<evidence type="ECO:0000256" key="4">
    <source>
        <dbReference type="ARBA" id="ARBA00022692"/>
    </source>
</evidence>
<evidence type="ECO:0000256" key="7">
    <source>
        <dbReference type="SAM" id="Phobius"/>
    </source>
</evidence>